<evidence type="ECO:0000256" key="2">
    <source>
        <dbReference type="ARBA" id="ARBA00023015"/>
    </source>
</evidence>
<dbReference type="InterPro" id="IPR005650">
    <property type="entry name" value="BlaI_family"/>
</dbReference>
<keyword evidence="4" id="KW-0804">Transcription</keyword>
<dbReference type="SUPFAM" id="SSF46785">
    <property type="entry name" value="Winged helix' DNA-binding domain"/>
    <property type="match status" value="1"/>
</dbReference>
<evidence type="ECO:0000256" key="4">
    <source>
        <dbReference type="ARBA" id="ARBA00023163"/>
    </source>
</evidence>
<protein>
    <submittedName>
        <fullName evidence="5">Regulatory protein BlaI</fullName>
    </submittedName>
</protein>
<reference evidence="5 6" key="1">
    <citation type="submission" date="2018-06" db="EMBL/GenBank/DDBJ databases">
        <authorList>
            <consortium name="Pathogen Informatics"/>
            <person name="Doyle S."/>
        </authorList>
    </citation>
    <scope>NUCLEOTIDE SEQUENCE [LARGE SCALE GENOMIC DNA]</scope>
    <source>
        <strain evidence="5 6">NCTC11388</strain>
    </source>
</reference>
<dbReference type="InterPro" id="IPR036390">
    <property type="entry name" value="WH_DNA-bd_sf"/>
</dbReference>
<dbReference type="EMBL" id="UGYW01000002">
    <property type="protein sequence ID" value="SUJ18100.1"/>
    <property type="molecule type" value="Genomic_DNA"/>
</dbReference>
<dbReference type="Pfam" id="PF03965">
    <property type="entry name" value="Penicillinase_R"/>
    <property type="match status" value="1"/>
</dbReference>
<evidence type="ECO:0000256" key="3">
    <source>
        <dbReference type="ARBA" id="ARBA00023125"/>
    </source>
</evidence>
<sequence length="137" mass="16006">MLYICRMNSNNIETSLSKKEEELMDYIWQSGKPFLKDIIECYPDPKPATTTIATLLKRLQDKGVIDYETFGNSRRYFPLIKKDAYFSNQMSGMIKQFFNDSALQFASFFTTSSNLSDKELEGLRKIVDQELKKRKDD</sequence>
<comment type="similarity">
    <text evidence="1">Belongs to the BlaI transcriptional regulatory family.</text>
</comment>
<name>A0A380CF98_SPHSI</name>
<dbReference type="Gene3D" id="1.10.10.10">
    <property type="entry name" value="Winged helix-like DNA-binding domain superfamily/Winged helix DNA-binding domain"/>
    <property type="match status" value="1"/>
</dbReference>
<gene>
    <name evidence="5" type="primary">blaI_2</name>
    <name evidence="5" type="ORF">NCTC11388_02740</name>
</gene>
<organism evidence="5 6">
    <name type="scientific">Sphingobacterium spiritivorum</name>
    <name type="common">Flavobacterium spiritivorum</name>
    <dbReference type="NCBI Taxonomy" id="258"/>
    <lineage>
        <taxon>Bacteria</taxon>
        <taxon>Pseudomonadati</taxon>
        <taxon>Bacteroidota</taxon>
        <taxon>Sphingobacteriia</taxon>
        <taxon>Sphingobacteriales</taxon>
        <taxon>Sphingobacteriaceae</taxon>
        <taxon>Sphingobacterium</taxon>
    </lineage>
</organism>
<dbReference type="PIRSF" id="PIRSF019455">
    <property type="entry name" value="CopR_AtkY"/>
    <property type="match status" value="1"/>
</dbReference>
<keyword evidence="3" id="KW-0238">DNA-binding</keyword>
<proteinExistence type="inferred from homology"/>
<accession>A0A380CF98</accession>
<dbReference type="GO" id="GO:0003677">
    <property type="term" value="F:DNA binding"/>
    <property type="evidence" value="ECO:0007669"/>
    <property type="project" value="UniProtKB-KW"/>
</dbReference>
<keyword evidence="2" id="KW-0805">Transcription regulation</keyword>
<dbReference type="Gene3D" id="1.10.4040.10">
    <property type="entry name" value="Penicillinase repressor domain"/>
    <property type="match status" value="1"/>
</dbReference>
<evidence type="ECO:0000256" key="1">
    <source>
        <dbReference type="ARBA" id="ARBA00011046"/>
    </source>
</evidence>
<dbReference type="InterPro" id="IPR036388">
    <property type="entry name" value="WH-like_DNA-bd_sf"/>
</dbReference>
<evidence type="ECO:0000313" key="5">
    <source>
        <dbReference type="EMBL" id="SUJ18100.1"/>
    </source>
</evidence>
<evidence type="ECO:0000313" key="6">
    <source>
        <dbReference type="Proteomes" id="UP000254893"/>
    </source>
</evidence>
<dbReference type="AlphaFoldDB" id="A0A380CF98"/>
<dbReference type="Proteomes" id="UP000254893">
    <property type="component" value="Unassembled WGS sequence"/>
</dbReference>
<dbReference type="GO" id="GO:0045892">
    <property type="term" value="P:negative regulation of DNA-templated transcription"/>
    <property type="evidence" value="ECO:0007669"/>
    <property type="project" value="InterPro"/>
</dbReference>